<dbReference type="SMART" id="SM00905">
    <property type="entry name" value="FolB"/>
    <property type="match status" value="1"/>
</dbReference>
<keyword evidence="4 6" id="KW-0289">Folate biosynthesis</keyword>
<accession>A0A0E4GAE7</accession>
<dbReference type="EMBL" id="CGIH01000005">
    <property type="protein sequence ID" value="CFX10868.1"/>
    <property type="molecule type" value="Genomic_DNA"/>
</dbReference>
<evidence type="ECO:0000256" key="5">
    <source>
        <dbReference type="ARBA" id="ARBA00023239"/>
    </source>
</evidence>
<dbReference type="InterPro" id="IPR043133">
    <property type="entry name" value="GTP-CH-I_C/QueF"/>
</dbReference>
<comment type="function">
    <text evidence="6">Catalyzes the conversion of 7,8-dihydroneopterin to 6-hydroxymethyl-7,8-dihydropterin.</text>
</comment>
<dbReference type="PANTHER" id="PTHR42844:SF1">
    <property type="entry name" value="DIHYDRONEOPTERIN ALDOLASE 1-RELATED"/>
    <property type="match status" value="1"/>
</dbReference>
<evidence type="ECO:0000256" key="2">
    <source>
        <dbReference type="ARBA" id="ARBA00005013"/>
    </source>
</evidence>
<dbReference type="FunFam" id="3.30.1130.10:FF:000003">
    <property type="entry name" value="7,8-dihydroneopterin aldolase"/>
    <property type="match status" value="1"/>
</dbReference>
<organism evidence="8 9">
    <name type="scientific">Syntrophomonas zehnderi OL-4</name>
    <dbReference type="NCBI Taxonomy" id="690567"/>
    <lineage>
        <taxon>Bacteria</taxon>
        <taxon>Bacillati</taxon>
        <taxon>Bacillota</taxon>
        <taxon>Clostridia</taxon>
        <taxon>Eubacteriales</taxon>
        <taxon>Syntrophomonadaceae</taxon>
        <taxon>Syntrophomonas</taxon>
    </lineage>
</organism>
<dbReference type="Gene3D" id="3.30.1130.10">
    <property type="match status" value="1"/>
</dbReference>
<dbReference type="NCBIfam" id="TIGR00525">
    <property type="entry name" value="folB"/>
    <property type="match status" value="1"/>
</dbReference>
<dbReference type="UniPathway" id="UPA00077">
    <property type="reaction ID" value="UER00154"/>
</dbReference>
<proteinExistence type="inferred from homology"/>
<dbReference type="Pfam" id="PF02152">
    <property type="entry name" value="FolB"/>
    <property type="match status" value="1"/>
</dbReference>
<evidence type="ECO:0000256" key="6">
    <source>
        <dbReference type="RuleBase" id="RU362079"/>
    </source>
</evidence>
<sequence length="119" mass="13328">MDKIMARGLTFSGCHGVLPEEKTKPQTFIVDLDLFLDLKPAGISDNLQDTVSYAEVFAQVRQIVEDESYNLLEALAENIATALIMRHPLTGVEVTVYKPDAPIKGEFTNFAVNIQRFRK</sequence>
<comment type="pathway">
    <text evidence="2 6">Cofactor biosynthesis; tetrahydrofolate biosynthesis; 2-amino-4-hydroxy-6-hydroxymethyl-7,8-dihydropteridine diphosphate from 7,8-dihydroneopterin triphosphate: step 3/4.</text>
</comment>
<protein>
    <recommendedName>
        <fullName evidence="6">7,8-dihydroneopterin aldolase</fullName>
        <ecNumber evidence="6">4.1.2.25</ecNumber>
    </recommendedName>
</protein>
<dbReference type="GO" id="GO:0046656">
    <property type="term" value="P:folic acid biosynthetic process"/>
    <property type="evidence" value="ECO:0007669"/>
    <property type="project" value="UniProtKB-UniRule"/>
</dbReference>
<feature type="domain" description="Dihydroneopterin aldolase/epimerase" evidence="7">
    <location>
        <begin position="4"/>
        <end position="116"/>
    </location>
</feature>
<dbReference type="NCBIfam" id="TIGR00526">
    <property type="entry name" value="folB_dom"/>
    <property type="match status" value="1"/>
</dbReference>
<dbReference type="SUPFAM" id="SSF55620">
    <property type="entry name" value="Tetrahydrobiopterin biosynthesis enzymes-like"/>
    <property type="match status" value="1"/>
</dbReference>
<dbReference type="PANTHER" id="PTHR42844">
    <property type="entry name" value="DIHYDRONEOPTERIN ALDOLASE 1-RELATED"/>
    <property type="match status" value="1"/>
</dbReference>
<name>A0A0E4GAE7_9FIRM</name>
<comment type="catalytic activity">
    <reaction evidence="1 6">
        <text>7,8-dihydroneopterin = 6-hydroxymethyl-7,8-dihydropterin + glycolaldehyde</text>
        <dbReference type="Rhea" id="RHEA:10540"/>
        <dbReference type="ChEBI" id="CHEBI:17001"/>
        <dbReference type="ChEBI" id="CHEBI:17071"/>
        <dbReference type="ChEBI" id="CHEBI:44841"/>
        <dbReference type="EC" id="4.1.2.25"/>
    </reaction>
</comment>
<evidence type="ECO:0000313" key="8">
    <source>
        <dbReference type="EMBL" id="CFX10868.1"/>
    </source>
</evidence>
<keyword evidence="5 6" id="KW-0456">Lyase</keyword>
<dbReference type="EC" id="4.1.2.25" evidence="6"/>
<dbReference type="GO" id="GO:0004150">
    <property type="term" value="F:dihydroneopterin aldolase activity"/>
    <property type="evidence" value="ECO:0007669"/>
    <property type="project" value="UniProtKB-UniRule"/>
</dbReference>
<keyword evidence="9" id="KW-1185">Reference proteome</keyword>
<reference evidence="8 9" key="1">
    <citation type="submission" date="2015-03" db="EMBL/GenBank/DDBJ databases">
        <authorList>
            <person name="Murphy D."/>
        </authorList>
    </citation>
    <scope>NUCLEOTIDE SEQUENCE [LARGE SCALE GENOMIC DNA]</scope>
    <source>
        <strain evidence="8 9">OL-4</strain>
    </source>
</reference>
<dbReference type="RefSeq" id="WP_341363005.1">
    <property type="nucleotide sequence ID" value="NZ_CGIH01000005.1"/>
</dbReference>
<dbReference type="InterPro" id="IPR006156">
    <property type="entry name" value="Dihydroneopterin_aldolase"/>
</dbReference>
<evidence type="ECO:0000256" key="4">
    <source>
        <dbReference type="ARBA" id="ARBA00022909"/>
    </source>
</evidence>
<dbReference type="GO" id="GO:0046654">
    <property type="term" value="P:tetrahydrofolate biosynthetic process"/>
    <property type="evidence" value="ECO:0007669"/>
    <property type="project" value="UniProtKB-UniRule"/>
</dbReference>
<evidence type="ECO:0000256" key="1">
    <source>
        <dbReference type="ARBA" id="ARBA00001353"/>
    </source>
</evidence>
<dbReference type="InterPro" id="IPR006157">
    <property type="entry name" value="FolB_dom"/>
</dbReference>
<gene>
    <name evidence="8" type="ORF">484</name>
</gene>
<evidence type="ECO:0000313" key="9">
    <source>
        <dbReference type="Proteomes" id="UP000045545"/>
    </source>
</evidence>
<evidence type="ECO:0000259" key="7">
    <source>
        <dbReference type="SMART" id="SM00905"/>
    </source>
</evidence>
<comment type="similarity">
    <text evidence="3 6">Belongs to the DHNA family.</text>
</comment>
<dbReference type="GO" id="GO:0005737">
    <property type="term" value="C:cytoplasm"/>
    <property type="evidence" value="ECO:0007669"/>
    <property type="project" value="TreeGrafter"/>
</dbReference>
<evidence type="ECO:0000256" key="3">
    <source>
        <dbReference type="ARBA" id="ARBA00005708"/>
    </source>
</evidence>
<dbReference type="CDD" id="cd00534">
    <property type="entry name" value="DHNA_DHNTPE"/>
    <property type="match status" value="1"/>
</dbReference>
<dbReference type="Proteomes" id="UP000045545">
    <property type="component" value="Unassembled WGS sequence"/>
</dbReference>
<dbReference type="STRING" id="690567.484"/>
<dbReference type="AlphaFoldDB" id="A0A0E4GAE7"/>